<organism evidence="4 5">
    <name type="scientific">Nosema granulosis</name>
    <dbReference type="NCBI Taxonomy" id="83296"/>
    <lineage>
        <taxon>Eukaryota</taxon>
        <taxon>Fungi</taxon>
        <taxon>Fungi incertae sedis</taxon>
        <taxon>Microsporidia</taxon>
        <taxon>Nosematidae</taxon>
        <taxon>Nosema</taxon>
    </lineage>
</organism>
<gene>
    <name evidence="4" type="primary">PMS2</name>
    <name evidence="4" type="ORF">NGRA_1346</name>
</gene>
<comment type="caution">
    <text evidence="4">The sequence shown here is derived from an EMBL/GenBank/DDBJ whole genome shotgun (WGS) entry which is preliminary data.</text>
</comment>
<evidence type="ECO:0000313" key="4">
    <source>
        <dbReference type="EMBL" id="KAF9763329.1"/>
    </source>
</evidence>
<proteinExistence type="inferred from homology"/>
<evidence type="ECO:0000259" key="3">
    <source>
        <dbReference type="SMART" id="SM01340"/>
    </source>
</evidence>
<dbReference type="InterPro" id="IPR013507">
    <property type="entry name" value="DNA_mismatch_S5_2-like"/>
</dbReference>
<dbReference type="PANTHER" id="PTHR10073:SF52">
    <property type="entry name" value="MISMATCH REPAIR ENDONUCLEASE PMS2"/>
    <property type="match status" value="1"/>
</dbReference>
<dbReference type="AlphaFoldDB" id="A0A9P6GZM5"/>
<dbReference type="SUPFAM" id="SSF55874">
    <property type="entry name" value="ATPase domain of HSP90 chaperone/DNA topoisomerase II/histidine kinase"/>
    <property type="match status" value="1"/>
</dbReference>
<dbReference type="InterPro" id="IPR036890">
    <property type="entry name" value="HATPase_C_sf"/>
</dbReference>
<dbReference type="EMBL" id="SBJO01000081">
    <property type="protein sequence ID" value="KAF9763329.1"/>
    <property type="molecule type" value="Genomic_DNA"/>
</dbReference>
<dbReference type="OrthoDB" id="10263226at2759"/>
<keyword evidence="4" id="KW-0378">Hydrolase</keyword>
<feature type="non-terminal residue" evidence="4">
    <location>
        <position position="363"/>
    </location>
</feature>
<dbReference type="GO" id="GO:0004519">
    <property type="term" value="F:endonuclease activity"/>
    <property type="evidence" value="ECO:0007669"/>
    <property type="project" value="UniProtKB-KW"/>
</dbReference>
<dbReference type="InterPro" id="IPR038973">
    <property type="entry name" value="MutL/Mlh/Pms-like"/>
</dbReference>
<dbReference type="GO" id="GO:0032389">
    <property type="term" value="C:MutLalpha complex"/>
    <property type="evidence" value="ECO:0007669"/>
    <property type="project" value="TreeGrafter"/>
</dbReference>
<dbReference type="Proteomes" id="UP000740883">
    <property type="component" value="Unassembled WGS sequence"/>
</dbReference>
<dbReference type="InterPro" id="IPR020568">
    <property type="entry name" value="Ribosomal_Su5_D2-typ_SF"/>
</dbReference>
<dbReference type="Pfam" id="PF01119">
    <property type="entry name" value="DNA_mis_repair"/>
    <property type="match status" value="1"/>
</dbReference>
<keyword evidence="4" id="KW-0255">Endonuclease</keyword>
<dbReference type="GO" id="GO:0006298">
    <property type="term" value="P:mismatch repair"/>
    <property type="evidence" value="ECO:0007669"/>
    <property type="project" value="InterPro"/>
</dbReference>
<evidence type="ECO:0000313" key="5">
    <source>
        <dbReference type="Proteomes" id="UP000740883"/>
    </source>
</evidence>
<comment type="similarity">
    <text evidence="1">Belongs to the DNA mismatch repair MutL/HexB family.</text>
</comment>
<dbReference type="GO" id="GO:0030983">
    <property type="term" value="F:mismatched DNA binding"/>
    <property type="evidence" value="ECO:0007669"/>
    <property type="project" value="InterPro"/>
</dbReference>
<evidence type="ECO:0000256" key="1">
    <source>
        <dbReference type="ARBA" id="ARBA00006082"/>
    </source>
</evidence>
<dbReference type="SUPFAM" id="SSF54211">
    <property type="entry name" value="Ribosomal protein S5 domain 2-like"/>
    <property type="match status" value="1"/>
</dbReference>
<dbReference type="PANTHER" id="PTHR10073">
    <property type="entry name" value="DNA MISMATCH REPAIR PROTEIN MLH, PMS, MUTL"/>
    <property type="match status" value="1"/>
</dbReference>
<evidence type="ECO:0000256" key="2">
    <source>
        <dbReference type="ARBA" id="ARBA00022763"/>
    </source>
</evidence>
<dbReference type="GO" id="GO:0005524">
    <property type="term" value="F:ATP binding"/>
    <property type="evidence" value="ECO:0007669"/>
    <property type="project" value="InterPro"/>
</dbReference>
<dbReference type="SMART" id="SM01340">
    <property type="entry name" value="DNA_mis_repair"/>
    <property type="match status" value="1"/>
</dbReference>
<dbReference type="GO" id="GO:0140664">
    <property type="term" value="F:ATP-dependent DNA damage sensor activity"/>
    <property type="evidence" value="ECO:0007669"/>
    <property type="project" value="InterPro"/>
</dbReference>
<name>A0A9P6GZM5_9MICR</name>
<keyword evidence="2" id="KW-0227">DNA damage</keyword>
<dbReference type="Gene3D" id="3.30.230.10">
    <property type="match status" value="1"/>
</dbReference>
<dbReference type="Gene3D" id="3.30.565.10">
    <property type="entry name" value="Histidine kinase-like ATPase, C-terminal domain"/>
    <property type="match status" value="1"/>
</dbReference>
<feature type="domain" description="DNA mismatch repair protein S5" evidence="3">
    <location>
        <begin position="195"/>
        <end position="313"/>
    </location>
</feature>
<protein>
    <submittedName>
        <fullName evidence="4">Mismatch repair endonuclease PMS2</fullName>
    </submittedName>
</protein>
<dbReference type="InterPro" id="IPR014721">
    <property type="entry name" value="Ribsml_uS5_D2-typ_fold_subgr"/>
</dbReference>
<reference evidence="4 5" key="1">
    <citation type="journal article" date="2020" name="Genome Biol. Evol.">
        <title>Comparative genomics of strictly vertically transmitted, feminizing microsporidia endosymbionts of amphipod crustaceans.</title>
        <authorList>
            <person name="Cormier A."/>
            <person name="Chebbi M.A."/>
            <person name="Giraud I."/>
            <person name="Wattier R."/>
            <person name="Teixeira M."/>
            <person name="Gilbert C."/>
            <person name="Rigaud T."/>
            <person name="Cordaux R."/>
        </authorList>
    </citation>
    <scope>NUCLEOTIDE SEQUENCE [LARGE SCALE GENOMIC DNA]</scope>
    <source>
        <strain evidence="4 5">Ou3-Ou53</strain>
    </source>
</reference>
<keyword evidence="5" id="KW-1185">Reference proteome</keyword>
<accession>A0A9P6GZM5</accession>
<dbReference type="Pfam" id="PF13589">
    <property type="entry name" value="HATPase_c_3"/>
    <property type="match status" value="1"/>
</dbReference>
<sequence>MIKRLDQNLSEYIKSQQYIHNTYTIVKELVENSLDANSKIIKVYFDDKLISVDDNGDGIVDIKNTGREHYTSKDLTSYSLLGLNSNNDLQNGYRGIALSAIKNLCDIEITSKYKSDKIAYKKVFVNRQEDAEPEKAIRESGTFVKVFNLFRDCKIRRVQNERALTKHVKKTAELLESYACVYDVHFVLTFKKKQILSIKGCGHLKNYIFQTYKDHLEASLTRDNRSYYFFMLPFTEKKSVQKIFLNKRVVRSTKILRLIKDTYNMFNEGTPTFFIDFKDSADFNISPDKSEFIIRNEEELIRSIREDITRFFRDQVYLEGKNNTVVIEEEVNSKETPFVSQDTIIEDKTEISNDLNNVITPFT</sequence>
<dbReference type="GO" id="GO:0016887">
    <property type="term" value="F:ATP hydrolysis activity"/>
    <property type="evidence" value="ECO:0007669"/>
    <property type="project" value="InterPro"/>
</dbReference>
<keyword evidence="4" id="KW-0540">Nuclease</keyword>